<gene>
    <name evidence="2" type="ORF">MM59RIKEN_07430</name>
</gene>
<keyword evidence="1" id="KW-0175">Coiled coil</keyword>
<reference evidence="2" key="1">
    <citation type="submission" date="2020-09" db="EMBL/GenBank/DDBJ databases">
        <title>New species isolated from human feces.</title>
        <authorList>
            <person name="Kitahara M."/>
            <person name="Shigeno Y."/>
            <person name="Shime M."/>
            <person name="Matsumoto Y."/>
            <person name="Nakamura S."/>
            <person name="Motooka D."/>
            <person name="Fukuoka S."/>
            <person name="Nishikawa H."/>
            <person name="Benno Y."/>
        </authorList>
    </citation>
    <scope>NUCLEOTIDE SEQUENCE</scope>
    <source>
        <strain evidence="2">MM59</strain>
    </source>
</reference>
<name>A0A810Q617_9FIRM</name>
<sequence length="115" mass="13583">MLDEQDIEMLARLMSQQKEDIISEVGVVVDSKIKDSEQRMITTMDSKVRESERRMMVMMESYFDPKFQALSERLDDIEKKLIPQEAMDIMEDRVDDLEKTVAIHTRQIEELKKAQ</sequence>
<evidence type="ECO:0000313" key="3">
    <source>
        <dbReference type="Proteomes" id="UP000679848"/>
    </source>
</evidence>
<keyword evidence="3" id="KW-1185">Reference proteome</keyword>
<evidence type="ECO:0000313" key="2">
    <source>
        <dbReference type="EMBL" id="BCK83424.1"/>
    </source>
</evidence>
<protein>
    <submittedName>
        <fullName evidence="2">Uncharacterized protein</fullName>
    </submittedName>
</protein>
<dbReference type="AlphaFoldDB" id="A0A810Q617"/>
<evidence type="ECO:0000256" key="1">
    <source>
        <dbReference type="SAM" id="Coils"/>
    </source>
</evidence>
<dbReference type="Proteomes" id="UP000679848">
    <property type="component" value="Chromosome"/>
</dbReference>
<dbReference type="RefSeq" id="WP_213542680.1">
    <property type="nucleotide sequence ID" value="NZ_AP023420.1"/>
</dbReference>
<accession>A0A810Q617</accession>
<organism evidence="2 3">
    <name type="scientific">Pusillibacter faecalis</name>
    <dbReference type="NCBI Taxonomy" id="2714358"/>
    <lineage>
        <taxon>Bacteria</taxon>
        <taxon>Bacillati</taxon>
        <taxon>Bacillota</taxon>
        <taxon>Clostridia</taxon>
        <taxon>Eubacteriales</taxon>
        <taxon>Oscillospiraceae</taxon>
        <taxon>Pusillibacter</taxon>
    </lineage>
</organism>
<proteinExistence type="predicted"/>
<dbReference type="EMBL" id="AP023420">
    <property type="protein sequence ID" value="BCK83424.1"/>
    <property type="molecule type" value="Genomic_DNA"/>
</dbReference>
<feature type="coiled-coil region" evidence="1">
    <location>
        <begin position="87"/>
        <end position="114"/>
    </location>
</feature>
<dbReference type="KEGG" id="pfaa:MM59RIKEN_07430"/>